<dbReference type="EMBL" id="PPHD01048813">
    <property type="protein sequence ID" value="POI23463.1"/>
    <property type="molecule type" value="Genomic_DNA"/>
</dbReference>
<dbReference type="Pfam" id="PF13853">
    <property type="entry name" value="7tm_4"/>
    <property type="match status" value="1"/>
</dbReference>
<feature type="transmembrane region" description="Helical" evidence="11">
    <location>
        <begin position="28"/>
        <end position="53"/>
    </location>
</feature>
<keyword evidence="3 10" id="KW-0812">Transmembrane</keyword>
<evidence type="ECO:0000256" key="11">
    <source>
        <dbReference type="RuleBase" id="RU363047"/>
    </source>
</evidence>
<evidence type="ECO:0000256" key="7">
    <source>
        <dbReference type="ARBA" id="ARBA00023136"/>
    </source>
</evidence>
<dbReference type="GO" id="GO:0004930">
    <property type="term" value="F:G protein-coupled receptor activity"/>
    <property type="evidence" value="ECO:0007669"/>
    <property type="project" value="UniProtKB-KW"/>
</dbReference>
<evidence type="ECO:0000259" key="12">
    <source>
        <dbReference type="PROSITE" id="PS50262"/>
    </source>
</evidence>
<dbReference type="PRINTS" id="PR00237">
    <property type="entry name" value="GPCRRHODOPSN"/>
</dbReference>
<evidence type="ECO:0000256" key="6">
    <source>
        <dbReference type="ARBA" id="ARBA00023040"/>
    </source>
</evidence>
<feature type="transmembrane region" description="Helical" evidence="11">
    <location>
        <begin position="203"/>
        <end position="227"/>
    </location>
</feature>
<keyword evidence="14" id="KW-1185">Reference proteome</keyword>
<dbReference type="GO" id="GO:0004984">
    <property type="term" value="F:olfactory receptor activity"/>
    <property type="evidence" value="ECO:0007669"/>
    <property type="project" value="InterPro"/>
</dbReference>
<feature type="domain" description="G-protein coupled receptors family 1 profile" evidence="12">
    <location>
        <begin position="43"/>
        <end position="292"/>
    </location>
</feature>
<accession>A0A2P4SHA4</accession>
<dbReference type="PRINTS" id="PR00245">
    <property type="entry name" value="OLFACTORYR"/>
</dbReference>
<dbReference type="AlphaFoldDB" id="A0A2P4SHA4"/>
<protein>
    <recommendedName>
        <fullName evidence="11">Olfactory receptor</fullName>
    </recommendedName>
</protein>
<feature type="transmembrane region" description="Helical" evidence="11">
    <location>
        <begin position="100"/>
        <end position="120"/>
    </location>
</feature>
<keyword evidence="11" id="KW-0716">Sensory transduction</keyword>
<reference evidence="13 14" key="1">
    <citation type="submission" date="2018-01" db="EMBL/GenBank/DDBJ databases">
        <title>Comparison of the Chinese Bamboo Partridge and Red Junglefowl genome sequences highlights the importance of demography in genome evolution.</title>
        <authorList>
            <person name="Tiley G.P."/>
            <person name="Kimball R.T."/>
            <person name="Braun E.L."/>
            <person name="Burleigh J.G."/>
        </authorList>
    </citation>
    <scope>NUCLEOTIDE SEQUENCE [LARGE SCALE GENOMIC DNA]</scope>
    <source>
        <strain evidence="13">RTK389</strain>
        <tissue evidence="13">Blood</tissue>
    </source>
</reference>
<dbReference type="Gene3D" id="1.20.1070.10">
    <property type="entry name" value="Rhodopsin 7-helix transmembrane proteins"/>
    <property type="match status" value="1"/>
</dbReference>
<organism evidence="13 14">
    <name type="scientific">Bambusicola thoracicus</name>
    <name type="common">Chinese bamboo-partridge</name>
    <name type="synonym">Perdix thoracica</name>
    <dbReference type="NCBI Taxonomy" id="9083"/>
    <lineage>
        <taxon>Eukaryota</taxon>
        <taxon>Metazoa</taxon>
        <taxon>Chordata</taxon>
        <taxon>Craniata</taxon>
        <taxon>Vertebrata</taxon>
        <taxon>Euteleostomi</taxon>
        <taxon>Archelosauria</taxon>
        <taxon>Archosauria</taxon>
        <taxon>Dinosauria</taxon>
        <taxon>Saurischia</taxon>
        <taxon>Theropoda</taxon>
        <taxon>Coelurosauria</taxon>
        <taxon>Aves</taxon>
        <taxon>Neognathae</taxon>
        <taxon>Galloanserae</taxon>
        <taxon>Galliformes</taxon>
        <taxon>Phasianidae</taxon>
        <taxon>Perdicinae</taxon>
        <taxon>Bambusicola</taxon>
    </lineage>
</organism>
<keyword evidence="6 10" id="KW-0297">G-protein coupled receptor</keyword>
<proteinExistence type="inferred from homology"/>
<feature type="non-terminal residue" evidence="13">
    <location>
        <position position="1"/>
    </location>
</feature>
<comment type="caution">
    <text evidence="13">The sequence shown here is derived from an EMBL/GenBank/DDBJ whole genome shotgun (WGS) entry which is preliminary data.</text>
</comment>
<comment type="subcellular location">
    <subcellularLocation>
        <location evidence="1 11">Cell membrane</location>
        <topology evidence="1 11">Multi-pass membrane protein</topology>
    </subcellularLocation>
</comment>
<name>A0A2P4SHA4_BAMTH</name>
<dbReference type="GO" id="GO:0005886">
    <property type="term" value="C:plasma membrane"/>
    <property type="evidence" value="ECO:0007669"/>
    <property type="project" value="UniProtKB-SubCell"/>
</dbReference>
<dbReference type="InterPro" id="IPR000725">
    <property type="entry name" value="Olfact_rcpt"/>
</dbReference>
<evidence type="ECO:0000256" key="10">
    <source>
        <dbReference type="RuleBase" id="RU000688"/>
    </source>
</evidence>
<feature type="transmembrane region" description="Helical" evidence="11">
    <location>
        <begin position="239"/>
        <end position="259"/>
    </location>
</feature>
<evidence type="ECO:0000256" key="5">
    <source>
        <dbReference type="ARBA" id="ARBA00022989"/>
    </source>
</evidence>
<dbReference type="InterPro" id="IPR017452">
    <property type="entry name" value="GPCR_Rhodpsn_7TM"/>
</dbReference>
<gene>
    <name evidence="13" type="ORF">CIB84_012789</name>
</gene>
<dbReference type="SUPFAM" id="SSF81321">
    <property type="entry name" value="Family A G protein-coupled receptor-like"/>
    <property type="match status" value="1"/>
</dbReference>
<evidence type="ECO:0000256" key="3">
    <source>
        <dbReference type="ARBA" id="ARBA00022692"/>
    </source>
</evidence>
<dbReference type="InterPro" id="IPR000276">
    <property type="entry name" value="GPCR_Rhodpsn"/>
</dbReference>
<comment type="similarity">
    <text evidence="10">Belongs to the G-protein coupled receptor 1 family.</text>
</comment>
<feature type="transmembrane region" description="Helical" evidence="11">
    <location>
        <begin position="271"/>
        <end position="292"/>
    </location>
</feature>
<feature type="transmembrane region" description="Helical" evidence="11">
    <location>
        <begin position="60"/>
        <end position="80"/>
    </location>
</feature>
<dbReference type="FunFam" id="1.20.1070.10:FF:000015">
    <property type="entry name" value="Olfactory receptor"/>
    <property type="match status" value="1"/>
</dbReference>
<dbReference type="Proteomes" id="UP000237246">
    <property type="component" value="Unassembled WGS sequence"/>
</dbReference>
<keyword evidence="7 11" id="KW-0472">Membrane</keyword>
<evidence type="ECO:0000256" key="9">
    <source>
        <dbReference type="ARBA" id="ARBA00023224"/>
    </source>
</evidence>
<keyword evidence="9 10" id="KW-0807">Transducer</keyword>
<dbReference type="OrthoDB" id="6145535at2759"/>
<evidence type="ECO:0000256" key="1">
    <source>
        <dbReference type="ARBA" id="ARBA00004651"/>
    </source>
</evidence>
<evidence type="ECO:0000256" key="2">
    <source>
        <dbReference type="ARBA" id="ARBA00022475"/>
    </source>
</evidence>
<dbReference type="PROSITE" id="PS50262">
    <property type="entry name" value="G_PROTEIN_RECEP_F1_2"/>
    <property type="match status" value="1"/>
</dbReference>
<keyword evidence="2 11" id="KW-1003">Cell membrane</keyword>
<dbReference type="PANTHER" id="PTHR26452">
    <property type="entry name" value="OLFACTORY RECEPTOR"/>
    <property type="match status" value="1"/>
</dbReference>
<sequence>QRSCPMAGGNQTQVTEILLLGFSQGQPFLFLLFLATYLVTLLGNLAILALVLLDPHLHNPMYFFLSHLSCLDICYSTVTMPKVLADSLLPQAAISYGGCLAQTFFLMSCAGAECALLAVMAYDRYAAIVHPLHYAHAMRRAACRAMAAGCWLWGALDSAVHTLLASRLSFCGAVRLRHLFCDVPPLLRAACGNTRPSQAALHAASVFVGFGPFLLVLGSYLRILVAVLAVPTAAGRHKAFSTCSAHLLVVTLYFVTANLNYNRLGTDKSPLADAVVSALFCIITPALNPLIYSLRNQEATTKALQFALQQ</sequence>
<dbReference type="InterPro" id="IPR050516">
    <property type="entry name" value="Olfactory_GPCR"/>
</dbReference>
<keyword evidence="8 10" id="KW-0675">Receptor</keyword>
<keyword evidence="4 11" id="KW-0552">Olfaction</keyword>
<dbReference type="PROSITE" id="PS00237">
    <property type="entry name" value="G_PROTEIN_RECEP_F1_1"/>
    <property type="match status" value="1"/>
</dbReference>
<evidence type="ECO:0000313" key="14">
    <source>
        <dbReference type="Proteomes" id="UP000237246"/>
    </source>
</evidence>
<evidence type="ECO:0000256" key="4">
    <source>
        <dbReference type="ARBA" id="ARBA00022725"/>
    </source>
</evidence>
<keyword evidence="5 11" id="KW-1133">Transmembrane helix</keyword>
<feature type="transmembrane region" description="Helical" evidence="11">
    <location>
        <begin position="141"/>
        <end position="160"/>
    </location>
</feature>
<evidence type="ECO:0000313" key="13">
    <source>
        <dbReference type="EMBL" id="POI23463.1"/>
    </source>
</evidence>
<evidence type="ECO:0000256" key="8">
    <source>
        <dbReference type="ARBA" id="ARBA00023170"/>
    </source>
</evidence>